<sequence length="88" mass="9959">MVIGVRPSTFAQFWEWVRRYMPQNKNIHFKTRNAVCFEKKQIKSPTEVICLASSFISYWAGLQKQDDKQNMEAGAEAMKGGGAALLSS</sequence>
<accession>A0A4U6UGV0</accession>
<name>A0A4U6UGV0_SETVI</name>
<proteinExistence type="predicted"/>
<keyword evidence="2" id="KW-1185">Reference proteome</keyword>
<reference evidence="1" key="1">
    <citation type="submission" date="2019-03" db="EMBL/GenBank/DDBJ databases">
        <title>WGS assembly of Setaria viridis.</title>
        <authorList>
            <person name="Huang P."/>
            <person name="Jenkins J."/>
            <person name="Grimwood J."/>
            <person name="Barry K."/>
            <person name="Healey A."/>
            <person name="Mamidi S."/>
            <person name="Sreedasyam A."/>
            <person name="Shu S."/>
            <person name="Feldman M."/>
            <person name="Wu J."/>
            <person name="Yu Y."/>
            <person name="Chen C."/>
            <person name="Johnson J."/>
            <person name="Rokhsar D."/>
            <person name="Baxter I."/>
            <person name="Schmutz J."/>
            <person name="Brutnell T."/>
            <person name="Kellogg E."/>
        </authorList>
    </citation>
    <scope>NUCLEOTIDE SEQUENCE [LARGE SCALE GENOMIC DNA]</scope>
</reference>
<dbReference type="Gramene" id="TKW15340">
    <property type="protein sequence ID" value="TKW15340"/>
    <property type="gene ID" value="SEVIR_5G231500v2"/>
</dbReference>
<protein>
    <submittedName>
        <fullName evidence="1">Uncharacterized protein</fullName>
    </submittedName>
</protein>
<evidence type="ECO:0000313" key="1">
    <source>
        <dbReference type="EMBL" id="TKW15340.1"/>
    </source>
</evidence>
<evidence type="ECO:0000313" key="2">
    <source>
        <dbReference type="Proteomes" id="UP000298652"/>
    </source>
</evidence>
<dbReference type="EMBL" id="CM016556">
    <property type="protein sequence ID" value="TKW15340.1"/>
    <property type="molecule type" value="Genomic_DNA"/>
</dbReference>
<gene>
    <name evidence="1" type="ORF">SEVIR_5G231500v2</name>
</gene>
<dbReference type="AlphaFoldDB" id="A0A4U6UGV0"/>
<organism evidence="1 2">
    <name type="scientific">Setaria viridis</name>
    <name type="common">Green bristlegrass</name>
    <name type="synonym">Setaria italica subsp. viridis</name>
    <dbReference type="NCBI Taxonomy" id="4556"/>
    <lineage>
        <taxon>Eukaryota</taxon>
        <taxon>Viridiplantae</taxon>
        <taxon>Streptophyta</taxon>
        <taxon>Embryophyta</taxon>
        <taxon>Tracheophyta</taxon>
        <taxon>Spermatophyta</taxon>
        <taxon>Magnoliopsida</taxon>
        <taxon>Liliopsida</taxon>
        <taxon>Poales</taxon>
        <taxon>Poaceae</taxon>
        <taxon>PACMAD clade</taxon>
        <taxon>Panicoideae</taxon>
        <taxon>Panicodae</taxon>
        <taxon>Paniceae</taxon>
        <taxon>Cenchrinae</taxon>
        <taxon>Setaria</taxon>
    </lineage>
</organism>
<dbReference type="Proteomes" id="UP000298652">
    <property type="component" value="Chromosome 5"/>
</dbReference>